<dbReference type="InterPro" id="IPR005846">
    <property type="entry name" value="A-D-PHexomutase_a/b/a-III"/>
</dbReference>
<accession>A0A235B2Z3</accession>
<comment type="caution">
    <text evidence="20">The sequence shown here is derived from an EMBL/GenBank/DDBJ whole genome shotgun (WGS) entry which is preliminary data.</text>
</comment>
<feature type="domain" description="Alpha-D-phosphohexomutase C-terminal" evidence="16">
    <location>
        <begin position="497"/>
        <end position="539"/>
    </location>
</feature>
<dbReference type="Proteomes" id="UP000215459">
    <property type="component" value="Unassembled WGS sequence"/>
</dbReference>
<dbReference type="InterPro" id="IPR016055">
    <property type="entry name" value="A-D-PHexomutase_a/b/a-I/II/III"/>
</dbReference>
<evidence type="ECO:0000256" key="3">
    <source>
        <dbReference type="ARBA" id="ARBA00005164"/>
    </source>
</evidence>
<dbReference type="PRINTS" id="PR00509">
    <property type="entry name" value="PGMPMM"/>
</dbReference>
<dbReference type="InterPro" id="IPR005844">
    <property type="entry name" value="A-D-PHexomutase_a/b/a-I"/>
</dbReference>
<evidence type="ECO:0000256" key="12">
    <source>
        <dbReference type="ARBA" id="ARBA00039995"/>
    </source>
</evidence>
<dbReference type="InterPro" id="IPR016066">
    <property type="entry name" value="A-D-PHexomutase_CS"/>
</dbReference>
<evidence type="ECO:0000256" key="14">
    <source>
        <dbReference type="ARBA" id="ARBA00041467"/>
    </source>
</evidence>
<keyword evidence="7" id="KW-0119">Carbohydrate metabolism</keyword>
<reference evidence="20 21" key="1">
    <citation type="submission" date="2017-07" db="EMBL/GenBank/DDBJ databases">
        <title>The genome sequence of Paludifilum halophilum highlights mechanisms for microbial adaptation to high salt environemnts.</title>
        <authorList>
            <person name="Belbahri L."/>
        </authorList>
    </citation>
    <scope>NUCLEOTIDE SEQUENCE [LARGE SCALE GENOMIC DNA]</scope>
    <source>
        <strain evidence="20 21">DSM 102817</strain>
    </source>
</reference>
<comment type="catalytic activity">
    <reaction evidence="1">
        <text>alpha-D-glucose 1-phosphate = alpha-D-glucose 6-phosphate</text>
        <dbReference type="Rhea" id="RHEA:23536"/>
        <dbReference type="ChEBI" id="CHEBI:58225"/>
        <dbReference type="ChEBI" id="CHEBI:58601"/>
        <dbReference type="EC" id="5.4.2.2"/>
    </reaction>
</comment>
<feature type="domain" description="Alpha-D-phosphohexomutase alpha/beta/alpha" evidence="17">
    <location>
        <begin position="40"/>
        <end position="177"/>
    </location>
</feature>
<dbReference type="RefSeq" id="WP_094265470.1">
    <property type="nucleotide sequence ID" value="NZ_NOWF01000010.1"/>
</dbReference>
<dbReference type="SUPFAM" id="SSF53738">
    <property type="entry name" value="Phosphoglucomutase, first 3 domains"/>
    <property type="match status" value="3"/>
</dbReference>
<evidence type="ECO:0000259" key="18">
    <source>
        <dbReference type="Pfam" id="PF02879"/>
    </source>
</evidence>
<evidence type="ECO:0000259" key="16">
    <source>
        <dbReference type="Pfam" id="PF00408"/>
    </source>
</evidence>
<dbReference type="OrthoDB" id="9806956at2"/>
<dbReference type="Pfam" id="PF02880">
    <property type="entry name" value="PGM_PMM_III"/>
    <property type="match status" value="1"/>
</dbReference>
<dbReference type="GO" id="GO:0000287">
    <property type="term" value="F:magnesium ion binding"/>
    <property type="evidence" value="ECO:0007669"/>
    <property type="project" value="InterPro"/>
</dbReference>
<dbReference type="CDD" id="cd05799">
    <property type="entry name" value="PGM2"/>
    <property type="match status" value="1"/>
</dbReference>
<evidence type="ECO:0000313" key="20">
    <source>
        <dbReference type="EMBL" id="OYD06660.1"/>
    </source>
</evidence>
<keyword evidence="21" id="KW-1185">Reference proteome</keyword>
<keyword evidence="10 15" id="KW-0460">Magnesium</keyword>
<comment type="pathway">
    <text evidence="4">Lipid metabolism.</text>
</comment>
<keyword evidence="7" id="KW-0313">Glucose metabolism</keyword>
<comment type="cofactor">
    <cofactor evidence="2">
        <name>Mg(2+)</name>
        <dbReference type="ChEBI" id="CHEBI:18420"/>
    </cofactor>
</comment>
<dbReference type="Gene3D" id="3.40.120.10">
    <property type="entry name" value="Alpha-D-Glucose-1,6-Bisphosphate, subunit A, domain 3"/>
    <property type="match status" value="3"/>
</dbReference>
<protein>
    <recommendedName>
        <fullName evidence="12">Phosphoglucomutase</fullName>
        <ecNumber evidence="6">5.4.2.2</ecNumber>
    </recommendedName>
    <alternativeName>
        <fullName evidence="14">Alpha-phosphoglucomutase</fullName>
    </alternativeName>
    <alternativeName>
        <fullName evidence="13">Glucose phosphomutase</fullName>
    </alternativeName>
</protein>
<dbReference type="EMBL" id="NOWF01000010">
    <property type="protein sequence ID" value="OYD06660.1"/>
    <property type="molecule type" value="Genomic_DNA"/>
</dbReference>
<evidence type="ECO:0000259" key="19">
    <source>
        <dbReference type="Pfam" id="PF02880"/>
    </source>
</evidence>
<evidence type="ECO:0000256" key="15">
    <source>
        <dbReference type="RuleBase" id="RU004326"/>
    </source>
</evidence>
<dbReference type="EC" id="5.4.2.2" evidence="6"/>
<dbReference type="PROSITE" id="PS00710">
    <property type="entry name" value="PGM_PMM"/>
    <property type="match status" value="1"/>
</dbReference>
<comment type="pathway">
    <text evidence="3">Glycolipid metabolism; diglucosyl-diacylglycerol biosynthesis.</text>
</comment>
<evidence type="ECO:0000256" key="1">
    <source>
        <dbReference type="ARBA" id="ARBA00000443"/>
    </source>
</evidence>
<evidence type="ECO:0000256" key="13">
    <source>
        <dbReference type="ARBA" id="ARBA00041398"/>
    </source>
</evidence>
<evidence type="ECO:0000256" key="8">
    <source>
        <dbReference type="ARBA" id="ARBA00022553"/>
    </source>
</evidence>
<comment type="similarity">
    <text evidence="5 15">Belongs to the phosphohexose mutase family.</text>
</comment>
<dbReference type="GO" id="GO:0006006">
    <property type="term" value="P:glucose metabolic process"/>
    <property type="evidence" value="ECO:0007669"/>
    <property type="project" value="UniProtKB-KW"/>
</dbReference>
<dbReference type="GO" id="GO:0008973">
    <property type="term" value="F:phosphopentomutase activity"/>
    <property type="evidence" value="ECO:0007669"/>
    <property type="project" value="TreeGrafter"/>
</dbReference>
<evidence type="ECO:0000313" key="21">
    <source>
        <dbReference type="Proteomes" id="UP000215459"/>
    </source>
</evidence>
<gene>
    <name evidence="20" type="ORF">CHM34_15255</name>
</gene>
<dbReference type="Pfam" id="PF00408">
    <property type="entry name" value="PGM_PMM_IV"/>
    <property type="match status" value="1"/>
</dbReference>
<dbReference type="Pfam" id="PF02879">
    <property type="entry name" value="PGM_PMM_II"/>
    <property type="match status" value="1"/>
</dbReference>
<proteinExistence type="inferred from homology"/>
<keyword evidence="9 15" id="KW-0479">Metal-binding</keyword>
<evidence type="ECO:0000256" key="7">
    <source>
        <dbReference type="ARBA" id="ARBA00022526"/>
    </source>
</evidence>
<evidence type="ECO:0000256" key="4">
    <source>
        <dbReference type="ARBA" id="ARBA00005189"/>
    </source>
</evidence>
<sequence length="559" mass="62853">MNSAYRRWLECKELDPKLKSELASLSETEIEDAFYRYLDFGTAGMRGILGAGTNRMNLYTVRRVTEGLARELGRQGEKTKKRGVVIAYDSRRQSPDFAEEAAGVLAFHGIHVYLFPSLRPTPVLSFAIRHLGAAAGIMVTASHNPPEYNGYKVYGDDGAQLPPSQVQNILREIEGIEDELNLNAWTVEQGVKAGNIHRLGEEVDTAYMDYLLSLSWQKRSPRNEKLRVVFTPLHGTGNQPVRRVLRELGFTRVYGVREQEQPDPDFPTVPSPNPESQEVFDLAVEQGKTMGADILIGTDPDADRLGLLAKNADGEYIAFNGNQIGVLLLSYLLEQRKAHQRLPEDGVIIKTVVTSDLGRSVAASFGVQTEETLTGFKYIAEKIKAYKTSGKKSFLFGYEESYGCLIGTSVRDKDAVQAAMMCCEMAAWYKEQGLTLLDVLEKIYQKHGYYSEDLFSFTFQGKTGQTKMNWLMLELREHPPESIGGIRVVKLKDYAHGLDDLPPANLLKFHLEDGSWMAVRPSGTEPKIKFYFSAVAENRREAEGKLERMKRLIREVLMR</sequence>
<dbReference type="PANTHER" id="PTHR45745">
    <property type="entry name" value="PHOSPHOMANNOMUTASE 45A"/>
    <property type="match status" value="1"/>
</dbReference>
<evidence type="ECO:0000256" key="10">
    <source>
        <dbReference type="ARBA" id="ARBA00022842"/>
    </source>
</evidence>
<dbReference type="InterPro" id="IPR005841">
    <property type="entry name" value="Alpha-D-phosphohexomutase_SF"/>
</dbReference>
<name>A0A235B2Z3_9BACL</name>
<dbReference type="GO" id="GO:0006166">
    <property type="term" value="P:purine ribonucleoside salvage"/>
    <property type="evidence" value="ECO:0007669"/>
    <property type="project" value="TreeGrafter"/>
</dbReference>
<dbReference type="PANTHER" id="PTHR45745:SF1">
    <property type="entry name" value="PHOSPHOGLUCOMUTASE 2B-RELATED"/>
    <property type="match status" value="1"/>
</dbReference>
<dbReference type="InterPro" id="IPR005843">
    <property type="entry name" value="A-D-PHexomutase_C"/>
</dbReference>
<evidence type="ECO:0000256" key="5">
    <source>
        <dbReference type="ARBA" id="ARBA00010231"/>
    </source>
</evidence>
<dbReference type="SUPFAM" id="SSF55957">
    <property type="entry name" value="Phosphoglucomutase, C-terminal domain"/>
    <property type="match status" value="1"/>
</dbReference>
<dbReference type="Pfam" id="PF02878">
    <property type="entry name" value="PGM_PMM_I"/>
    <property type="match status" value="1"/>
</dbReference>
<evidence type="ECO:0000259" key="17">
    <source>
        <dbReference type="Pfam" id="PF02878"/>
    </source>
</evidence>
<dbReference type="InterPro" id="IPR036900">
    <property type="entry name" value="A-D-PHexomutase_C_sf"/>
</dbReference>
<dbReference type="AlphaFoldDB" id="A0A235B2Z3"/>
<feature type="domain" description="Alpha-D-phosphohexomutase alpha/beta/alpha" evidence="19">
    <location>
        <begin position="320"/>
        <end position="446"/>
    </location>
</feature>
<keyword evidence="11" id="KW-0413">Isomerase</keyword>
<organism evidence="20 21">
    <name type="scientific">Paludifilum halophilum</name>
    <dbReference type="NCBI Taxonomy" id="1642702"/>
    <lineage>
        <taxon>Bacteria</taxon>
        <taxon>Bacillati</taxon>
        <taxon>Bacillota</taxon>
        <taxon>Bacilli</taxon>
        <taxon>Bacillales</taxon>
        <taxon>Thermoactinomycetaceae</taxon>
        <taxon>Paludifilum</taxon>
    </lineage>
</organism>
<keyword evidence="8" id="KW-0597">Phosphoprotein</keyword>
<feature type="domain" description="Alpha-D-phosphohexomutase alpha/beta/alpha" evidence="18">
    <location>
        <begin position="206"/>
        <end position="309"/>
    </location>
</feature>
<evidence type="ECO:0000256" key="11">
    <source>
        <dbReference type="ARBA" id="ARBA00023235"/>
    </source>
</evidence>
<dbReference type="GO" id="GO:0004614">
    <property type="term" value="F:phosphoglucomutase activity"/>
    <property type="evidence" value="ECO:0007669"/>
    <property type="project" value="UniProtKB-EC"/>
</dbReference>
<evidence type="ECO:0000256" key="6">
    <source>
        <dbReference type="ARBA" id="ARBA00012728"/>
    </source>
</evidence>
<evidence type="ECO:0000256" key="2">
    <source>
        <dbReference type="ARBA" id="ARBA00001946"/>
    </source>
</evidence>
<evidence type="ECO:0000256" key="9">
    <source>
        <dbReference type="ARBA" id="ARBA00022723"/>
    </source>
</evidence>
<dbReference type="InterPro" id="IPR005845">
    <property type="entry name" value="A-D-PHexomutase_a/b/a-II"/>
</dbReference>
<dbReference type="Gene3D" id="3.30.310.50">
    <property type="entry name" value="Alpha-D-phosphohexomutase, C-terminal domain"/>
    <property type="match status" value="1"/>
</dbReference>